<comment type="cofactor">
    <cofactor evidence="1 7">
        <name>heme</name>
        <dbReference type="ChEBI" id="CHEBI:30413"/>
    </cofactor>
</comment>
<proteinExistence type="inferred from homology"/>
<dbReference type="RefSeq" id="XP_013278568.1">
    <property type="nucleotide sequence ID" value="XM_013423114.1"/>
</dbReference>
<evidence type="ECO:0000256" key="9">
    <source>
        <dbReference type="SAM" id="SignalP"/>
    </source>
</evidence>
<dbReference type="EMBL" id="KN846976">
    <property type="protein sequence ID" value="KIW74760.1"/>
    <property type="molecule type" value="Genomic_DNA"/>
</dbReference>
<keyword evidence="6 8" id="KW-0503">Monooxygenase</keyword>
<dbReference type="CDD" id="cd11065">
    <property type="entry name" value="CYP64-like"/>
    <property type="match status" value="1"/>
</dbReference>
<dbReference type="SUPFAM" id="SSF48264">
    <property type="entry name" value="Cytochrome P450"/>
    <property type="match status" value="1"/>
</dbReference>
<accession>A0A0D2G7N5</accession>
<feature type="chain" id="PRO_5002258356" description="Cytochrome P450" evidence="9">
    <location>
        <begin position="25"/>
        <end position="527"/>
    </location>
</feature>
<dbReference type="PRINTS" id="PR00385">
    <property type="entry name" value="P450"/>
</dbReference>
<evidence type="ECO:0000256" key="1">
    <source>
        <dbReference type="ARBA" id="ARBA00001971"/>
    </source>
</evidence>
<keyword evidence="5 7" id="KW-0408">Iron</keyword>
<evidence type="ECO:0008006" key="12">
    <source>
        <dbReference type="Google" id="ProtNLM"/>
    </source>
</evidence>
<dbReference type="Pfam" id="PF00067">
    <property type="entry name" value="p450"/>
    <property type="match status" value="1"/>
</dbReference>
<evidence type="ECO:0000313" key="10">
    <source>
        <dbReference type="EMBL" id="KIW74760.1"/>
    </source>
</evidence>
<evidence type="ECO:0000256" key="5">
    <source>
        <dbReference type="ARBA" id="ARBA00023004"/>
    </source>
</evidence>
<dbReference type="PRINTS" id="PR00463">
    <property type="entry name" value="EP450I"/>
</dbReference>
<name>A0A0D2G7N5_9EURO</name>
<dbReference type="OrthoDB" id="1470350at2759"/>
<dbReference type="PANTHER" id="PTHR46300:SF2">
    <property type="entry name" value="CYTOCHROME P450 MONOOXYGENASE ALNH-RELATED"/>
    <property type="match status" value="1"/>
</dbReference>
<feature type="binding site" description="axial binding residue" evidence="7">
    <location>
        <position position="434"/>
    </location>
    <ligand>
        <name>heme</name>
        <dbReference type="ChEBI" id="CHEBI:30413"/>
    </ligand>
    <ligandPart>
        <name>Fe</name>
        <dbReference type="ChEBI" id="CHEBI:18248"/>
    </ligandPart>
</feature>
<gene>
    <name evidence="10" type="ORF">Z517_11530</name>
</gene>
<dbReference type="GO" id="GO:0016705">
    <property type="term" value="F:oxidoreductase activity, acting on paired donors, with incorporation or reduction of molecular oxygen"/>
    <property type="evidence" value="ECO:0007669"/>
    <property type="project" value="InterPro"/>
</dbReference>
<dbReference type="PANTHER" id="PTHR46300">
    <property type="entry name" value="P450, PUTATIVE (EUROFUNG)-RELATED-RELATED"/>
    <property type="match status" value="1"/>
</dbReference>
<dbReference type="InterPro" id="IPR036396">
    <property type="entry name" value="Cyt_P450_sf"/>
</dbReference>
<dbReference type="GO" id="GO:0020037">
    <property type="term" value="F:heme binding"/>
    <property type="evidence" value="ECO:0007669"/>
    <property type="project" value="InterPro"/>
</dbReference>
<dbReference type="SMR" id="A0A0D2G7N5"/>
<feature type="signal peptide" evidence="9">
    <location>
        <begin position="1"/>
        <end position="24"/>
    </location>
</feature>
<keyword evidence="3 7" id="KW-0479">Metal-binding</keyword>
<evidence type="ECO:0000256" key="4">
    <source>
        <dbReference type="ARBA" id="ARBA00023002"/>
    </source>
</evidence>
<dbReference type="GO" id="GO:0004497">
    <property type="term" value="F:monooxygenase activity"/>
    <property type="evidence" value="ECO:0007669"/>
    <property type="project" value="UniProtKB-KW"/>
</dbReference>
<dbReference type="GO" id="GO:0005506">
    <property type="term" value="F:iron ion binding"/>
    <property type="evidence" value="ECO:0007669"/>
    <property type="project" value="InterPro"/>
</dbReference>
<dbReference type="STRING" id="1442368.A0A0D2G7N5"/>
<sequence length="527" mass="59959">MYWPFALLLTLLVVYVALRPSTESNLPNGPRVLLNEKDRRTKLHLYLALWAKTYGDFFSYRIGHSTAIVLSSMQAIEELLIKKGHIYSSRPTSSSQADIITGKARIVNMPYGEEFRRTDSTHKHRKIIHTLLGIQNAKIFLPYQEYESRQTLRNLLHSPDLFYSEMSRYSASVTFSLLVGARFDRSDAFLPTIIGEMMQKFFNNITPGAWLVDLYPFLDYLPGFLAPWRSQAYSIHRELRNFWNVFFHSIEERVKEGTAPDCFLSRFIRDPESQHLSEIERITVAAELLTAGTETTATTLQWFFKVCAIQSEWIVEAQKELDTVVGRDRLPDFSDRESLPYITAVVSELHRWASVTPLAFFHATSQDDTYRGTTIAKSTVVIPNTYAVHHSDEYFANSSAFLPGRWLSPEDPRHVHDGAKTANHLAFGLGRRECPGKHVADSSLFIVISRILWAFDIERGNPPPSDETVGALPVLGCAPFKCRITPRSEDAARKIRRFADHIDPGLHVEDGSTYDAQVQAVLSQSRI</sequence>
<evidence type="ECO:0000313" key="11">
    <source>
        <dbReference type="Proteomes" id="UP000053029"/>
    </source>
</evidence>
<keyword evidence="4 8" id="KW-0560">Oxidoreductase</keyword>
<evidence type="ECO:0000256" key="3">
    <source>
        <dbReference type="ARBA" id="ARBA00022723"/>
    </source>
</evidence>
<dbReference type="Gene3D" id="1.10.630.10">
    <property type="entry name" value="Cytochrome P450"/>
    <property type="match status" value="1"/>
</dbReference>
<dbReference type="Proteomes" id="UP000053029">
    <property type="component" value="Unassembled WGS sequence"/>
</dbReference>
<dbReference type="GeneID" id="25311020"/>
<dbReference type="InterPro" id="IPR050364">
    <property type="entry name" value="Cytochrome_P450_fung"/>
</dbReference>
<evidence type="ECO:0000256" key="2">
    <source>
        <dbReference type="ARBA" id="ARBA00010617"/>
    </source>
</evidence>
<dbReference type="InterPro" id="IPR001128">
    <property type="entry name" value="Cyt_P450"/>
</dbReference>
<dbReference type="HOGENOM" id="CLU_001570_2_1_1"/>
<keyword evidence="9" id="KW-0732">Signal</keyword>
<evidence type="ECO:0000256" key="6">
    <source>
        <dbReference type="ARBA" id="ARBA00023033"/>
    </source>
</evidence>
<keyword evidence="11" id="KW-1185">Reference proteome</keyword>
<reference evidence="10 11" key="1">
    <citation type="submission" date="2015-01" db="EMBL/GenBank/DDBJ databases">
        <title>The Genome Sequence of Fonsecaea pedrosoi CBS 271.37.</title>
        <authorList>
            <consortium name="The Broad Institute Genomics Platform"/>
            <person name="Cuomo C."/>
            <person name="de Hoog S."/>
            <person name="Gorbushina A."/>
            <person name="Stielow B."/>
            <person name="Teixiera M."/>
            <person name="Abouelleil A."/>
            <person name="Chapman S.B."/>
            <person name="Priest M."/>
            <person name="Young S.K."/>
            <person name="Wortman J."/>
            <person name="Nusbaum C."/>
            <person name="Birren B."/>
        </authorList>
    </citation>
    <scope>NUCLEOTIDE SEQUENCE [LARGE SCALE GENOMIC DNA]</scope>
    <source>
        <strain evidence="10 11">CBS 271.37</strain>
    </source>
</reference>
<dbReference type="InterPro" id="IPR002401">
    <property type="entry name" value="Cyt_P450_E_grp-I"/>
</dbReference>
<protein>
    <recommendedName>
        <fullName evidence="12">Cytochrome P450</fullName>
    </recommendedName>
</protein>
<dbReference type="VEuPathDB" id="FungiDB:Z517_11530"/>
<comment type="similarity">
    <text evidence="2 8">Belongs to the cytochrome P450 family.</text>
</comment>
<dbReference type="AlphaFoldDB" id="A0A0D2G7N5"/>
<evidence type="ECO:0000256" key="8">
    <source>
        <dbReference type="RuleBase" id="RU000461"/>
    </source>
</evidence>
<dbReference type="InterPro" id="IPR017972">
    <property type="entry name" value="Cyt_P450_CS"/>
</dbReference>
<keyword evidence="7 8" id="KW-0349">Heme</keyword>
<organism evidence="10 11">
    <name type="scientific">Fonsecaea pedrosoi CBS 271.37</name>
    <dbReference type="NCBI Taxonomy" id="1442368"/>
    <lineage>
        <taxon>Eukaryota</taxon>
        <taxon>Fungi</taxon>
        <taxon>Dikarya</taxon>
        <taxon>Ascomycota</taxon>
        <taxon>Pezizomycotina</taxon>
        <taxon>Eurotiomycetes</taxon>
        <taxon>Chaetothyriomycetidae</taxon>
        <taxon>Chaetothyriales</taxon>
        <taxon>Herpotrichiellaceae</taxon>
        <taxon>Fonsecaea</taxon>
    </lineage>
</organism>
<dbReference type="PROSITE" id="PS00086">
    <property type="entry name" value="CYTOCHROME_P450"/>
    <property type="match status" value="1"/>
</dbReference>
<evidence type="ECO:0000256" key="7">
    <source>
        <dbReference type="PIRSR" id="PIRSR602401-1"/>
    </source>
</evidence>